<dbReference type="GO" id="GO:0030288">
    <property type="term" value="C:outer membrane-bounded periplasmic space"/>
    <property type="evidence" value="ECO:0007669"/>
    <property type="project" value="InterPro"/>
</dbReference>
<dbReference type="GO" id="GO:0055085">
    <property type="term" value="P:transmembrane transport"/>
    <property type="evidence" value="ECO:0007669"/>
    <property type="project" value="InterPro"/>
</dbReference>
<dbReference type="STRING" id="655353.SAMN04488056_102226"/>
<reference evidence="6 7" key="1">
    <citation type="submission" date="2016-10" db="EMBL/GenBank/DDBJ databases">
        <authorList>
            <person name="de Groot N.N."/>
        </authorList>
    </citation>
    <scope>NUCLEOTIDE SEQUENCE [LARGE SCALE GENOMIC DNA]</scope>
    <source>
        <strain evidence="6 7">CGMCC 1.9157</strain>
    </source>
</reference>
<dbReference type="RefSeq" id="WP_090069455.1">
    <property type="nucleotide sequence ID" value="NZ_FOVR01000002.1"/>
</dbReference>
<dbReference type="CDD" id="cd13603">
    <property type="entry name" value="PBP2_TRAP_Siap_TeaA_like"/>
    <property type="match status" value="1"/>
</dbReference>
<keyword evidence="7" id="KW-1185">Reference proteome</keyword>
<evidence type="ECO:0000256" key="2">
    <source>
        <dbReference type="ARBA" id="ARBA00009023"/>
    </source>
</evidence>
<evidence type="ECO:0000256" key="5">
    <source>
        <dbReference type="SAM" id="SignalP"/>
    </source>
</evidence>
<dbReference type="InterPro" id="IPR018389">
    <property type="entry name" value="DctP_fam"/>
</dbReference>
<sequence>MNKAFAKLAIMAVGIGLAFPVMAADFNFKFAHSQPDSSVRHKSMLFFKEALEKESEGRISVEIFSGSQLGSEPEVMDMVKMGTVQGTRGGAFTKANKKFLIYTLPFLYDSTDAVLKAMRSDFGTHIADAAKANGYYIPATGVAGGFRVVTNNKHPINTPADVEGLKIRTPGIETIIKTFEALGASPTSIPYGEVYMALKMGVADGQENPPSNISVMKFYEAQTYLSLLNYQIHPDPLFVNLKWYEGLPDDLKTVFDKVSKEAIAWSDEHWLASEADYLKFLSDKLEVNEISAENRAKFVEKVRPVWDFYIQNGTFSEEEVNQAIEAGK</sequence>
<dbReference type="Proteomes" id="UP000199236">
    <property type="component" value="Unassembled WGS sequence"/>
</dbReference>
<evidence type="ECO:0000256" key="4">
    <source>
        <dbReference type="ARBA" id="ARBA00022729"/>
    </source>
</evidence>
<dbReference type="AlphaFoldDB" id="A0A1I5CG94"/>
<dbReference type="Pfam" id="PF03480">
    <property type="entry name" value="DctP"/>
    <property type="match status" value="1"/>
</dbReference>
<evidence type="ECO:0000313" key="7">
    <source>
        <dbReference type="Proteomes" id="UP000199236"/>
    </source>
</evidence>
<comment type="subcellular location">
    <subcellularLocation>
        <location evidence="1">Cell envelope</location>
    </subcellularLocation>
</comment>
<protein>
    <submittedName>
        <fullName evidence="6">C4-dicarboxylate-binding protein DctP</fullName>
    </submittedName>
</protein>
<dbReference type="PANTHER" id="PTHR33376">
    <property type="match status" value="1"/>
</dbReference>
<dbReference type="PIRSF" id="PIRSF006470">
    <property type="entry name" value="DctB"/>
    <property type="match status" value="1"/>
</dbReference>
<evidence type="ECO:0000256" key="1">
    <source>
        <dbReference type="ARBA" id="ARBA00004196"/>
    </source>
</evidence>
<keyword evidence="3" id="KW-0813">Transport</keyword>
<dbReference type="EMBL" id="FOVR01000002">
    <property type="protein sequence ID" value="SFN86008.1"/>
    <property type="molecule type" value="Genomic_DNA"/>
</dbReference>
<feature type="signal peptide" evidence="5">
    <location>
        <begin position="1"/>
        <end position="23"/>
    </location>
</feature>
<dbReference type="OrthoDB" id="9803763at2"/>
<dbReference type="NCBIfam" id="TIGR00787">
    <property type="entry name" value="dctP"/>
    <property type="match status" value="1"/>
</dbReference>
<feature type="chain" id="PRO_5011459215" evidence="5">
    <location>
        <begin position="24"/>
        <end position="328"/>
    </location>
</feature>
<organism evidence="6 7">
    <name type="scientific">Cohaesibacter marisflavi</name>
    <dbReference type="NCBI Taxonomy" id="655353"/>
    <lineage>
        <taxon>Bacteria</taxon>
        <taxon>Pseudomonadati</taxon>
        <taxon>Pseudomonadota</taxon>
        <taxon>Alphaproteobacteria</taxon>
        <taxon>Hyphomicrobiales</taxon>
        <taxon>Cohaesibacteraceae</taxon>
    </lineage>
</organism>
<dbReference type="PANTHER" id="PTHR33376:SF4">
    <property type="entry name" value="SIALIC ACID-BINDING PERIPLASMIC PROTEIN SIAP"/>
    <property type="match status" value="1"/>
</dbReference>
<dbReference type="InterPro" id="IPR038404">
    <property type="entry name" value="TRAP_DctP_sf"/>
</dbReference>
<name>A0A1I5CG94_9HYPH</name>
<comment type="similarity">
    <text evidence="2">Belongs to the bacterial solute-binding protein 7 family.</text>
</comment>
<proteinExistence type="inferred from homology"/>
<gene>
    <name evidence="6" type="ORF">SAMN04488056_102226</name>
</gene>
<evidence type="ECO:0000256" key="3">
    <source>
        <dbReference type="ARBA" id="ARBA00022448"/>
    </source>
</evidence>
<evidence type="ECO:0000313" key="6">
    <source>
        <dbReference type="EMBL" id="SFN86008.1"/>
    </source>
</evidence>
<dbReference type="InterPro" id="IPR004682">
    <property type="entry name" value="TRAP_DctP"/>
</dbReference>
<keyword evidence="4 5" id="KW-0732">Signal</keyword>
<accession>A0A1I5CG94</accession>
<dbReference type="Gene3D" id="3.40.190.170">
    <property type="entry name" value="Bacterial extracellular solute-binding protein, family 7"/>
    <property type="match status" value="1"/>
</dbReference>
<dbReference type="NCBIfam" id="NF037995">
    <property type="entry name" value="TRAP_S1"/>
    <property type="match status" value="1"/>
</dbReference>